<gene>
    <name evidence="3" type="ORF">B9N56_05260</name>
    <name evidence="4" type="ORF">FOC70_07870</name>
</gene>
<proteinExistence type="predicted"/>
<keyword evidence="1" id="KW-0808">Transferase</keyword>
<reference evidence="5" key="2">
    <citation type="submission" date="2017-04" db="EMBL/GenBank/DDBJ databases">
        <title>Finegoldia magna isolated from orthopedic joint implant-associated infections.</title>
        <authorList>
            <person name="Bjorklund S."/>
            <person name="Bruggemann H."/>
            <person name="Jensen A."/>
            <person name="Hellmark B."/>
            <person name="Soderquist B."/>
        </authorList>
    </citation>
    <scope>NUCLEOTIDE SEQUENCE [LARGE SCALE GENOMIC DNA]</scope>
    <source>
        <strain evidence="5">08T492</strain>
    </source>
</reference>
<dbReference type="InterPro" id="IPR050267">
    <property type="entry name" value="Anti-sigma-factor_SerPK"/>
</dbReference>
<feature type="domain" description="Histidine kinase/HSP90-like ATPase" evidence="2">
    <location>
        <begin position="20"/>
        <end position="118"/>
    </location>
</feature>
<dbReference type="AlphaFoldDB" id="A0A133MUM4"/>
<dbReference type="RefSeq" id="WP_002837714.1">
    <property type="nucleotide sequence ID" value="NZ_CAMPWK010000008.1"/>
</dbReference>
<protein>
    <submittedName>
        <fullName evidence="3">ATP-binding protein</fullName>
    </submittedName>
</protein>
<dbReference type="InterPro" id="IPR003594">
    <property type="entry name" value="HATPase_dom"/>
</dbReference>
<keyword evidence="3" id="KW-0067">ATP-binding</keyword>
<reference evidence="4 6" key="3">
    <citation type="submission" date="2020-05" db="EMBL/GenBank/DDBJ databases">
        <title>FDA dAtabase for Regulatory Grade micrObial Sequences (FDA-ARGOS): Supporting development and validation of Infectious Disease Dx tests.</title>
        <authorList>
            <person name="Pederson C."/>
            <person name="Tallon L."/>
            <person name="Sadzewicz L."/>
            <person name="Zhao X."/>
            <person name="Vavikolanu K."/>
            <person name="Mehta A."/>
            <person name="Aluvathingal J."/>
            <person name="Nadendla S."/>
            <person name="Myers T."/>
            <person name="Yan Y."/>
            <person name="Sichtig H."/>
        </authorList>
    </citation>
    <scope>NUCLEOTIDE SEQUENCE [LARGE SCALE GENOMIC DNA]</scope>
    <source>
        <strain evidence="4 6">FDAARGOS_764</strain>
    </source>
</reference>
<organism evidence="3 5">
    <name type="scientific">Finegoldia magna</name>
    <name type="common">Peptostreptococcus magnus</name>
    <dbReference type="NCBI Taxonomy" id="1260"/>
    <lineage>
        <taxon>Bacteria</taxon>
        <taxon>Bacillati</taxon>
        <taxon>Bacillota</taxon>
        <taxon>Tissierellia</taxon>
        <taxon>Tissierellales</taxon>
        <taxon>Peptoniphilaceae</taxon>
        <taxon>Finegoldia</taxon>
    </lineage>
</organism>
<evidence type="ECO:0000313" key="3">
    <source>
        <dbReference type="EMBL" id="OXZ37588.1"/>
    </source>
</evidence>
<dbReference type="Gene3D" id="3.30.565.10">
    <property type="entry name" value="Histidine kinase-like ATPase, C-terminal domain"/>
    <property type="match status" value="1"/>
</dbReference>
<reference evidence="3" key="1">
    <citation type="journal article" date="2017" name="J. Clin. Microbiol.">
        <title>Finegoldia magna Isolated from Orthopedic Joint Implant-Associated Infections.</title>
        <authorList>
            <person name="Soderquist B."/>
            <person name="Bjorklund S."/>
            <person name="Hellmark B."/>
            <person name="Jensen A."/>
            <person name="Bruggemann H."/>
        </authorList>
    </citation>
    <scope>NUCLEOTIDE SEQUENCE</scope>
    <source>
        <strain evidence="3">08T492</strain>
    </source>
</reference>
<evidence type="ECO:0000313" key="5">
    <source>
        <dbReference type="Proteomes" id="UP000215361"/>
    </source>
</evidence>
<name>A0A133MUM4_FINMA</name>
<evidence type="ECO:0000313" key="6">
    <source>
        <dbReference type="Proteomes" id="UP000502899"/>
    </source>
</evidence>
<dbReference type="PANTHER" id="PTHR35526">
    <property type="entry name" value="ANTI-SIGMA-F FACTOR RSBW-RELATED"/>
    <property type="match status" value="1"/>
</dbReference>
<evidence type="ECO:0000313" key="4">
    <source>
        <dbReference type="EMBL" id="QKH80269.1"/>
    </source>
</evidence>
<dbReference type="EMBL" id="NDYI01000016">
    <property type="protein sequence ID" value="OXZ37588.1"/>
    <property type="molecule type" value="Genomic_DNA"/>
</dbReference>
<dbReference type="Pfam" id="PF13581">
    <property type="entry name" value="HATPase_c_2"/>
    <property type="match status" value="1"/>
</dbReference>
<dbReference type="EMBL" id="CP054000">
    <property type="protein sequence ID" value="QKH80269.1"/>
    <property type="molecule type" value="Genomic_DNA"/>
</dbReference>
<dbReference type="PANTHER" id="PTHR35526:SF3">
    <property type="entry name" value="ANTI-SIGMA-F FACTOR RSBW"/>
    <property type="match status" value="1"/>
</dbReference>
<dbReference type="InterPro" id="IPR036890">
    <property type="entry name" value="HATPase_C_sf"/>
</dbReference>
<evidence type="ECO:0000259" key="2">
    <source>
        <dbReference type="Pfam" id="PF13581"/>
    </source>
</evidence>
<dbReference type="Proteomes" id="UP000502899">
    <property type="component" value="Chromosome"/>
</dbReference>
<keyword evidence="3" id="KW-0547">Nucleotide-binding</keyword>
<dbReference type="SUPFAM" id="SSF55874">
    <property type="entry name" value="ATPase domain of HSP90 chaperone/DNA topoisomerase II/histidine kinase"/>
    <property type="match status" value="1"/>
</dbReference>
<accession>A0A133MUM4</accession>
<dbReference type="Proteomes" id="UP000215361">
    <property type="component" value="Unassembled WGS sequence"/>
</dbReference>
<dbReference type="GO" id="GO:0004674">
    <property type="term" value="F:protein serine/threonine kinase activity"/>
    <property type="evidence" value="ECO:0007669"/>
    <property type="project" value="UniProtKB-KW"/>
</dbReference>
<dbReference type="GO" id="GO:0005524">
    <property type="term" value="F:ATP binding"/>
    <property type="evidence" value="ECO:0007669"/>
    <property type="project" value="UniProtKB-KW"/>
</dbReference>
<dbReference type="CDD" id="cd16936">
    <property type="entry name" value="HATPase_RsbW-like"/>
    <property type="match status" value="1"/>
</dbReference>
<evidence type="ECO:0000256" key="1">
    <source>
        <dbReference type="ARBA" id="ARBA00022527"/>
    </source>
</evidence>
<keyword evidence="1" id="KW-0723">Serine/threonine-protein kinase</keyword>
<keyword evidence="1" id="KW-0418">Kinase</keyword>
<sequence length="130" mass="15304">MYIFKRQFVSDRTIATKNIHTMLRLLRKVVPDEELLYDIRLIINELIFNGLEHGNQFDINKKITFKIKLNDDYIRICVKDEGTGIDYCSNSYFNNDIYVRGRGLFIVSKLADELKIRENCVEAKLLVKPN</sequence>